<keyword evidence="2" id="KW-1185">Reference proteome</keyword>
<evidence type="ECO:0000313" key="2">
    <source>
        <dbReference type="Proteomes" id="UP000076532"/>
    </source>
</evidence>
<evidence type="ECO:0000313" key="1">
    <source>
        <dbReference type="EMBL" id="KZP05166.1"/>
    </source>
</evidence>
<evidence type="ECO:0008006" key="3">
    <source>
        <dbReference type="Google" id="ProtNLM"/>
    </source>
</evidence>
<accession>A0A167VMA4</accession>
<sequence length="350" mass="39472">MDRTPSEVCTRIYTYACTDSGFTGRSISLTSRQFHQECRPVRYQSIAVHGPQSIFALESSLKNVPAHLRRVRYLFISSESRPGSSLASRRPEWQHPTMDSEQVFLIPEEVESTASIRARLIAARAGAPVRPPRAVPQASSEETLTRSIQTIVALVAETVEVMELNIPISMCTYLRSDASFPQLTDLSSTIFMLSYYQTNPPTYPQLRRWHITDCLQPLPDCDLYRTLTESTPSLTHLRLSRIRHDPLFGKSVAVALGQAPLSASPLVDMSRIQKVPPSLEKLYIQPASYEYYGVFKRDMEELAARGSDRFVLLQEIPIEDQATRDPVADWEAAVYGEEGCWRRQDGNSTV</sequence>
<proteinExistence type="predicted"/>
<protein>
    <recommendedName>
        <fullName evidence="3">F-box domain-containing protein</fullName>
    </recommendedName>
</protein>
<dbReference type="Proteomes" id="UP000076532">
    <property type="component" value="Unassembled WGS sequence"/>
</dbReference>
<dbReference type="AlphaFoldDB" id="A0A167VMA4"/>
<dbReference type="EMBL" id="KV417857">
    <property type="protein sequence ID" value="KZP05166.1"/>
    <property type="molecule type" value="Genomic_DNA"/>
</dbReference>
<gene>
    <name evidence="1" type="ORF">FIBSPDRAFT_361061</name>
</gene>
<name>A0A167VMA4_9AGAM</name>
<organism evidence="1 2">
    <name type="scientific">Athelia psychrophila</name>
    <dbReference type="NCBI Taxonomy" id="1759441"/>
    <lineage>
        <taxon>Eukaryota</taxon>
        <taxon>Fungi</taxon>
        <taxon>Dikarya</taxon>
        <taxon>Basidiomycota</taxon>
        <taxon>Agaricomycotina</taxon>
        <taxon>Agaricomycetes</taxon>
        <taxon>Agaricomycetidae</taxon>
        <taxon>Atheliales</taxon>
        <taxon>Atheliaceae</taxon>
        <taxon>Athelia</taxon>
    </lineage>
</organism>
<dbReference type="OrthoDB" id="2748701at2759"/>
<reference evidence="1 2" key="1">
    <citation type="journal article" date="2016" name="Mol. Biol. Evol.">
        <title>Comparative Genomics of Early-Diverging Mushroom-Forming Fungi Provides Insights into the Origins of Lignocellulose Decay Capabilities.</title>
        <authorList>
            <person name="Nagy L.G."/>
            <person name="Riley R."/>
            <person name="Tritt A."/>
            <person name="Adam C."/>
            <person name="Daum C."/>
            <person name="Floudas D."/>
            <person name="Sun H."/>
            <person name="Yadav J.S."/>
            <person name="Pangilinan J."/>
            <person name="Larsson K.H."/>
            <person name="Matsuura K."/>
            <person name="Barry K."/>
            <person name="Labutti K."/>
            <person name="Kuo R."/>
            <person name="Ohm R.A."/>
            <person name="Bhattacharya S.S."/>
            <person name="Shirouzu T."/>
            <person name="Yoshinaga Y."/>
            <person name="Martin F.M."/>
            <person name="Grigoriev I.V."/>
            <person name="Hibbett D.S."/>
        </authorList>
    </citation>
    <scope>NUCLEOTIDE SEQUENCE [LARGE SCALE GENOMIC DNA]</scope>
    <source>
        <strain evidence="1 2">CBS 109695</strain>
    </source>
</reference>